<comment type="similarity">
    <text evidence="3">Belongs to the metallophosphoesterase superfamily. Purple acid phosphatase family.</text>
</comment>
<name>A0A2U1NPI1_ARTAN</name>
<dbReference type="GO" id="GO:0006518">
    <property type="term" value="P:peptide metabolic process"/>
    <property type="evidence" value="ECO:0007669"/>
    <property type="project" value="TreeGrafter"/>
</dbReference>
<dbReference type="PANTHER" id="PTHR11804:SF83">
    <property type="entry name" value="LD37516P"/>
    <property type="match status" value="1"/>
</dbReference>
<comment type="cofactor">
    <cofactor evidence="16">
        <name>Zn(2+)</name>
        <dbReference type="ChEBI" id="CHEBI:29105"/>
    </cofactor>
    <text evidence="16">Binds 1 zinc ion.</text>
</comment>
<organism evidence="20 21">
    <name type="scientific">Artemisia annua</name>
    <name type="common">Sweet wormwood</name>
    <dbReference type="NCBI Taxonomy" id="35608"/>
    <lineage>
        <taxon>Eukaryota</taxon>
        <taxon>Viridiplantae</taxon>
        <taxon>Streptophyta</taxon>
        <taxon>Embryophyta</taxon>
        <taxon>Tracheophyta</taxon>
        <taxon>Spermatophyta</taxon>
        <taxon>Magnoliopsida</taxon>
        <taxon>eudicotyledons</taxon>
        <taxon>Gunneridae</taxon>
        <taxon>Pentapetalae</taxon>
        <taxon>asterids</taxon>
        <taxon>campanulids</taxon>
        <taxon>Asterales</taxon>
        <taxon>Asteraceae</taxon>
        <taxon>Asteroideae</taxon>
        <taxon>Anthemideae</taxon>
        <taxon>Artemisiinae</taxon>
        <taxon>Artemisia</taxon>
    </lineage>
</organism>
<evidence type="ECO:0000313" key="20">
    <source>
        <dbReference type="EMBL" id="PWA75406.1"/>
    </source>
</evidence>
<dbReference type="EC" id="3.4.24.70" evidence="15"/>
<evidence type="ECO:0000259" key="19">
    <source>
        <dbReference type="Pfam" id="PF19310"/>
    </source>
</evidence>
<dbReference type="Pfam" id="PF00149">
    <property type="entry name" value="Metallophos"/>
    <property type="match status" value="1"/>
</dbReference>
<dbReference type="GO" id="GO:0046872">
    <property type="term" value="F:metal ion binding"/>
    <property type="evidence" value="ECO:0007669"/>
    <property type="project" value="UniProtKB-UniRule"/>
</dbReference>
<dbReference type="InterPro" id="IPR029052">
    <property type="entry name" value="Metallo-depent_PP-like"/>
</dbReference>
<evidence type="ECO:0000256" key="9">
    <source>
        <dbReference type="ARBA" id="ARBA00022801"/>
    </source>
</evidence>
<dbReference type="SUPFAM" id="SSF55486">
    <property type="entry name" value="Metalloproteases ('zincins'), catalytic domain"/>
    <property type="match status" value="1"/>
</dbReference>
<feature type="domain" description="Calcineurin-like phosphoesterase" evidence="17">
    <location>
        <begin position="754"/>
        <end position="1002"/>
    </location>
</feature>
<keyword evidence="9 16" id="KW-0378">Hydrolase</keyword>
<evidence type="ECO:0000259" key="17">
    <source>
        <dbReference type="Pfam" id="PF00149"/>
    </source>
</evidence>
<evidence type="ECO:0000256" key="12">
    <source>
        <dbReference type="ARBA" id="ARBA00023049"/>
    </source>
</evidence>
<dbReference type="FunFam" id="1.10.1370.40:FF:000009">
    <property type="entry name" value="Zincin-like metalloproteases family protein"/>
    <property type="match status" value="1"/>
</dbReference>
<dbReference type="GO" id="GO:0004222">
    <property type="term" value="F:metalloendopeptidase activity"/>
    <property type="evidence" value="ECO:0007669"/>
    <property type="project" value="UniProtKB-EC"/>
</dbReference>
<dbReference type="EMBL" id="PKPP01002418">
    <property type="protein sequence ID" value="PWA75406.1"/>
    <property type="molecule type" value="Genomic_DNA"/>
</dbReference>
<evidence type="ECO:0000256" key="6">
    <source>
        <dbReference type="ARBA" id="ARBA00022670"/>
    </source>
</evidence>
<evidence type="ECO:0000256" key="16">
    <source>
        <dbReference type="RuleBase" id="RU003435"/>
    </source>
</evidence>
<dbReference type="InterPro" id="IPR034005">
    <property type="entry name" value="M3A_DCP"/>
</dbReference>
<dbReference type="InterPro" id="IPR001567">
    <property type="entry name" value="Pept_M3A_M3B_dom"/>
</dbReference>
<feature type="domain" description="Oligopeptidase A N-terminal" evidence="19">
    <location>
        <begin position="33"/>
        <end position="155"/>
    </location>
</feature>
<evidence type="ECO:0000256" key="5">
    <source>
        <dbReference type="ARBA" id="ARBA00022525"/>
    </source>
</evidence>
<sequence>MANATNENNNPLLKEFDFPPFDSIDASHVRPGMRTLLKKLDSDLSELEKNVAPSWPKLVEPLEKMMDKLTVVWGAVNHLKAVKDTTELRSAIEEIQPEKVEFDLKLGQSKPIYEAFKAIRESPDWAGLSDAQKRIVESSIKEAVLSGVSLDDSKREEFNKIQQELTKLSQKFDENVLDATKKFEKLITDKKEIEGLPATSLGLAAQTASSKGHENATAENGPWMITLDAPSFMSVMQHAKNRALREEIYRAYISRASSGELDNTPIIEQILKLRSEKAKLLGYNNYAEVSMATKMATVSKAEELLEKLRSASWNAAVQDMEDLRQFAKSQGAPEADELTHWDTTFWSERLRESKYEINEEELRPYFSLPKVMEGLFSLVKMLFGIDVEAADGIAPVWNADVRFYRIKDSAGKPISYFYFDPYSRPAEKRGGAWMDEVVARSRILSDDKTSVRLPVAHMVCNQMPPVGDKPSLMTFREVETVFHEFGHALQHMLTKQDEGLVAGIRGIEWDAVELPSQFMENWCYHRDTLMSIAKHYETGECLPEEIYQKLLAARTFRAGSLSIRQLKFATVDLELHSKYVPGGSESIYDVDRRVSEKTQVIPPLPEDRFLCSFSHIFAGGYAAGYYSYKWAEVLSADAFSAFEDAGLHDDKAVRETGHRFRETILALGGGKDPLEVFVEFRGREPSPEPLLRHNGLNFGRLVSHRQSESSTALTMTRFVLIVLIVLCSFQSNVRCSSVGSSTKQLRFNRKKGEFKILQVADMHYADGRKTPCEDVLPEQFAHCTDLNTSIFLIRMIQAEKPDLIVFTGDNIFGHDATDAAASMNAAFAPAIASGIPWAAVLGNHDQQSTLRREGVMKYIVGMKHTMSQLNPEGFDVIDGFGNYNLEVHGVEGSSFMNKSILNLYFLDSGDYSTVPSIRGYGWIKASQQFWFQQTSKKLQNSFKAPGLAYFHIPLPEYAKLDSSSFTGVKQEAGISSASVNSGFFSTIAGSGDVKAVFTGHDHLNDFCGNLTGIHLCYAGGFGYHAYGKAGWSRRARVVVVSLEKGSRGDWGAVKSIKTWKRLDDKNLTAIDGQVLWMES</sequence>
<comment type="caution">
    <text evidence="20">The sequence shown here is derived from an EMBL/GenBank/DDBJ whole genome shotgun (WGS) entry which is preliminary data.</text>
</comment>
<evidence type="ECO:0000256" key="13">
    <source>
        <dbReference type="ARBA" id="ARBA00023180"/>
    </source>
</evidence>
<dbReference type="PANTHER" id="PTHR11804">
    <property type="entry name" value="PROTEASE M3 THIMET OLIGOPEPTIDASE-RELATED"/>
    <property type="match status" value="1"/>
</dbReference>
<dbReference type="SUPFAM" id="SSF56300">
    <property type="entry name" value="Metallo-dependent phosphatases"/>
    <property type="match status" value="1"/>
</dbReference>
<reference evidence="20 21" key="1">
    <citation type="journal article" date="2018" name="Mol. Plant">
        <title>The genome of Artemisia annua provides insight into the evolution of Asteraceae family and artemisinin biosynthesis.</title>
        <authorList>
            <person name="Shen Q."/>
            <person name="Zhang L."/>
            <person name="Liao Z."/>
            <person name="Wang S."/>
            <person name="Yan T."/>
            <person name="Shi P."/>
            <person name="Liu M."/>
            <person name="Fu X."/>
            <person name="Pan Q."/>
            <person name="Wang Y."/>
            <person name="Lv Z."/>
            <person name="Lu X."/>
            <person name="Zhang F."/>
            <person name="Jiang W."/>
            <person name="Ma Y."/>
            <person name="Chen M."/>
            <person name="Hao X."/>
            <person name="Li L."/>
            <person name="Tang Y."/>
            <person name="Lv G."/>
            <person name="Zhou Y."/>
            <person name="Sun X."/>
            <person name="Brodelius P.E."/>
            <person name="Rose J.K.C."/>
            <person name="Tang K."/>
        </authorList>
    </citation>
    <scope>NUCLEOTIDE SEQUENCE [LARGE SCALE GENOMIC DNA]</scope>
    <source>
        <strain evidence="21">cv. Huhao1</strain>
        <tissue evidence="20">Leaf</tissue>
    </source>
</reference>
<dbReference type="GO" id="GO:0005829">
    <property type="term" value="C:cytosol"/>
    <property type="evidence" value="ECO:0007669"/>
    <property type="project" value="UniProtKB-ARBA"/>
</dbReference>
<comment type="subunit">
    <text evidence="4">Homodimer.</text>
</comment>
<dbReference type="Pfam" id="PF19310">
    <property type="entry name" value="TOP_N"/>
    <property type="match status" value="1"/>
</dbReference>
<evidence type="ECO:0000256" key="4">
    <source>
        <dbReference type="ARBA" id="ARBA00011738"/>
    </source>
</evidence>
<evidence type="ECO:0000256" key="3">
    <source>
        <dbReference type="ARBA" id="ARBA00008723"/>
    </source>
</evidence>
<evidence type="ECO:0000256" key="1">
    <source>
        <dbReference type="ARBA" id="ARBA00004613"/>
    </source>
</evidence>
<evidence type="ECO:0000256" key="7">
    <source>
        <dbReference type="ARBA" id="ARBA00022723"/>
    </source>
</evidence>
<evidence type="ECO:0000256" key="8">
    <source>
        <dbReference type="ARBA" id="ARBA00022729"/>
    </source>
</evidence>
<dbReference type="Proteomes" id="UP000245207">
    <property type="component" value="Unassembled WGS sequence"/>
</dbReference>
<evidence type="ECO:0000256" key="11">
    <source>
        <dbReference type="ARBA" id="ARBA00023004"/>
    </source>
</evidence>
<dbReference type="OrthoDB" id="534666at2759"/>
<evidence type="ECO:0000313" key="21">
    <source>
        <dbReference type="Proteomes" id="UP000245207"/>
    </source>
</evidence>
<dbReference type="CDD" id="cd06456">
    <property type="entry name" value="M3A_DCP"/>
    <property type="match status" value="1"/>
</dbReference>
<dbReference type="InterPro" id="IPR004843">
    <property type="entry name" value="Calcineurin-like_PHP"/>
</dbReference>
<dbReference type="Gene3D" id="1.10.1370.40">
    <property type="match status" value="3"/>
</dbReference>
<keyword evidence="8" id="KW-0732">Signal</keyword>
<dbReference type="FunFam" id="1.10.1370.40:FF:000005">
    <property type="entry name" value="Organellar oligopeptidase A, chloroplastic/mitochondrial"/>
    <property type="match status" value="1"/>
</dbReference>
<keyword evidence="21" id="KW-1185">Reference proteome</keyword>
<evidence type="ECO:0000259" key="18">
    <source>
        <dbReference type="Pfam" id="PF01432"/>
    </source>
</evidence>
<gene>
    <name evidence="20" type="ORF">CTI12_AA242300</name>
</gene>
<keyword evidence="5" id="KW-0964">Secreted</keyword>
<dbReference type="STRING" id="35608.A0A2U1NPI1"/>
<accession>A0A2U1NPI1</accession>
<protein>
    <recommendedName>
        <fullName evidence="15">oligopeptidase A</fullName>
        <ecNumber evidence="15">3.4.24.70</ecNumber>
    </recommendedName>
</protein>
<keyword evidence="11" id="KW-0408">Iron</keyword>
<proteinExistence type="inferred from homology"/>
<comment type="subcellular location">
    <subcellularLocation>
        <location evidence="1">Secreted</location>
    </subcellularLocation>
</comment>
<dbReference type="InterPro" id="IPR045090">
    <property type="entry name" value="Pept_M3A_M3B"/>
</dbReference>
<evidence type="ECO:0000256" key="14">
    <source>
        <dbReference type="ARBA" id="ARBA00024603"/>
    </source>
</evidence>
<keyword evidence="10 16" id="KW-0862">Zinc</keyword>
<keyword evidence="13" id="KW-0325">Glycoprotein</keyword>
<dbReference type="GO" id="GO:0006508">
    <property type="term" value="P:proteolysis"/>
    <property type="evidence" value="ECO:0007669"/>
    <property type="project" value="UniProtKB-KW"/>
</dbReference>
<keyword evidence="12 16" id="KW-0482">Metalloprotease</keyword>
<feature type="domain" description="Peptidase M3A/M3B catalytic" evidence="18">
    <location>
        <begin position="235"/>
        <end position="695"/>
    </location>
</feature>
<evidence type="ECO:0000256" key="10">
    <source>
        <dbReference type="ARBA" id="ARBA00022833"/>
    </source>
</evidence>
<dbReference type="FunFam" id="1.10.1370.40:FF:000006">
    <property type="entry name" value="Organellar oligopeptidase A, chloroplastic/mitochondrial"/>
    <property type="match status" value="1"/>
</dbReference>
<comment type="catalytic activity">
    <reaction evidence="14">
        <text>Hydrolysis of oligopeptides, with broad specificity. Gly or Ala commonly occur as P1 or P1' residues, but more distant residues are also important, as is shown by the fact that Z-Gly-Pro-Gly-|-Gly-Pro-Ala is cleaved, but not Z-(Gly)(5).</text>
        <dbReference type="EC" id="3.4.24.70"/>
    </reaction>
</comment>
<evidence type="ECO:0000256" key="2">
    <source>
        <dbReference type="ARBA" id="ARBA00006040"/>
    </source>
</evidence>
<dbReference type="FunFam" id="3.60.21.10:FF:000038">
    <property type="entry name" value="Probable inactive purple acid phosphatase 29"/>
    <property type="match status" value="1"/>
</dbReference>
<evidence type="ECO:0000256" key="15">
    <source>
        <dbReference type="ARBA" id="ARBA00026100"/>
    </source>
</evidence>
<dbReference type="Pfam" id="PF01432">
    <property type="entry name" value="Peptidase_M3"/>
    <property type="match status" value="1"/>
</dbReference>
<keyword evidence="7 16" id="KW-0479">Metal-binding</keyword>
<dbReference type="Gene3D" id="3.60.21.10">
    <property type="match status" value="1"/>
</dbReference>
<dbReference type="InterPro" id="IPR045666">
    <property type="entry name" value="OpdA_N"/>
</dbReference>
<dbReference type="FunFam" id="3.40.390.10:FF:000009">
    <property type="entry name" value="Oligopeptidase A"/>
    <property type="match status" value="1"/>
</dbReference>
<comment type="similarity">
    <text evidence="2 16">Belongs to the peptidase M3 family.</text>
</comment>
<dbReference type="CDD" id="cd07383">
    <property type="entry name" value="MPP_Dcr2"/>
    <property type="match status" value="1"/>
</dbReference>
<dbReference type="GO" id="GO:0005576">
    <property type="term" value="C:extracellular region"/>
    <property type="evidence" value="ECO:0007669"/>
    <property type="project" value="UniProtKB-SubCell"/>
</dbReference>
<dbReference type="AlphaFoldDB" id="A0A2U1NPI1"/>
<keyword evidence="6 16" id="KW-0645">Protease</keyword>